<keyword evidence="5" id="KW-1185">Reference proteome</keyword>
<accession>A0AAW9DTT3</accession>
<dbReference type="CDD" id="cd00882">
    <property type="entry name" value="Ras_like_GTPase"/>
    <property type="match status" value="1"/>
</dbReference>
<dbReference type="EC" id="3.2.2.n1" evidence="3"/>
<comment type="catalytic activity">
    <reaction evidence="1">
        <text>AMP + H2O = D-ribose 5-phosphate + adenine</text>
        <dbReference type="Rhea" id="RHEA:20129"/>
        <dbReference type="ChEBI" id="CHEBI:15377"/>
        <dbReference type="ChEBI" id="CHEBI:16708"/>
        <dbReference type="ChEBI" id="CHEBI:78346"/>
        <dbReference type="ChEBI" id="CHEBI:456215"/>
        <dbReference type="EC" id="3.2.2.4"/>
    </reaction>
</comment>
<dbReference type="SUPFAM" id="SSF102405">
    <property type="entry name" value="MCP/YpsA-like"/>
    <property type="match status" value="1"/>
</dbReference>
<protein>
    <recommendedName>
        <fullName evidence="3">Cytokinin riboside 5'-monophosphate phosphoribohydrolase</fullName>
        <ecNumber evidence="3">3.2.2.n1</ecNumber>
    </recommendedName>
</protein>
<dbReference type="GO" id="GO:0008714">
    <property type="term" value="F:AMP nucleosidase activity"/>
    <property type="evidence" value="ECO:0007669"/>
    <property type="project" value="UniProtKB-EC"/>
</dbReference>
<reference evidence="4 5" key="1">
    <citation type="submission" date="2023-11" db="EMBL/GenBank/DDBJ databases">
        <title>MicrobeMod: A computational toolkit for identifying prokaryotic methylation and restriction-modification with nanopore sequencing.</title>
        <authorList>
            <person name="Crits-Christoph A."/>
            <person name="Kang S.C."/>
            <person name="Lee H."/>
            <person name="Ostrov N."/>
        </authorList>
    </citation>
    <scope>NUCLEOTIDE SEQUENCE [LARGE SCALE GENOMIC DNA]</scope>
    <source>
        <strain evidence="4 5">DSMZ 700</strain>
    </source>
</reference>
<dbReference type="Gene3D" id="3.40.50.450">
    <property type="match status" value="1"/>
</dbReference>
<evidence type="ECO:0000313" key="5">
    <source>
        <dbReference type="Proteomes" id="UP001279553"/>
    </source>
</evidence>
<dbReference type="InterPro" id="IPR031100">
    <property type="entry name" value="LOG_fam"/>
</dbReference>
<dbReference type="RefSeq" id="WP_319615445.1">
    <property type="nucleotide sequence ID" value="NZ_JAWXYB010000018.1"/>
</dbReference>
<comment type="caution">
    <text evidence="4">The sequence shown here is derived from an EMBL/GenBank/DDBJ whole genome shotgun (WGS) entry which is preliminary data.</text>
</comment>
<dbReference type="GO" id="GO:0005829">
    <property type="term" value="C:cytosol"/>
    <property type="evidence" value="ECO:0007669"/>
    <property type="project" value="TreeGrafter"/>
</dbReference>
<evidence type="ECO:0000256" key="1">
    <source>
        <dbReference type="ARBA" id="ARBA00000274"/>
    </source>
</evidence>
<dbReference type="NCBIfam" id="TIGR00730">
    <property type="entry name" value="Rossman fold protein, TIGR00730 family"/>
    <property type="match status" value="1"/>
</dbReference>
<dbReference type="Pfam" id="PF03641">
    <property type="entry name" value="Lysine_decarbox"/>
    <property type="match status" value="1"/>
</dbReference>
<evidence type="ECO:0000256" key="3">
    <source>
        <dbReference type="RuleBase" id="RU363015"/>
    </source>
</evidence>
<proteinExistence type="inferred from homology"/>
<keyword evidence="3" id="KW-0203">Cytokinin biosynthesis</keyword>
<sequence>MSHISVTVFCGSSVGVAPDYMQSARDLGAGLAARDMTLVFGGGNVGLMGAVAGAALGSGGTVVGIIPDFLRAREVEFPGLSELIVTDSMHTRKRRMFARADAFVVLPGGLGTLDELMEIVTWKQLERHAKPIILVDILGWAGRVVALLDAVIGAGFARDSARQLWEIVPDVAAALARLDDYSPSSGNGSMVETL</sequence>
<evidence type="ECO:0000313" key="4">
    <source>
        <dbReference type="EMBL" id="MDX5932591.1"/>
    </source>
</evidence>
<dbReference type="InterPro" id="IPR005269">
    <property type="entry name" value="LOG"/>
</dbReference>
<dbReference type="PANTHER" id="PTHR31223:SF70">
    <property type="entry name" value="LOG FAMILY PROTEIN YJL055W"/>
    <property type="match status" value="1"/>
</dbReference>
<dbReference type="PANTHER" id="PTHR31223">
    <property type="entry name" value="LOG FAMILY PROTEIN YJL055W"/>
    <property type="match status" value="1"/>
</dbReference>
<gene>
    <name evidence="4" type="ORF">SIL87_17690</name>
</gene>
<evidence type="ECO:0000256" key="2">
    <source>
        <dbReference type="ARBA" id="ARBA00006763"/>
    </source>
</evidence>
<dbReference type="EMBL" id="JAWXYB010000018">
    <property type="protein sequence ID" value="MDX5932591.1"/>
    <property type="molecule type" value="Genomic_DNA"/>
</dbReference>
<name>A0AAW9DTT3_ACIAO</name>
<dbReference type="GO" id="GO:0009691">
    <property type="term" value="P:cytokinin biosynthetic process"/>
    <property type="evidence" value="ECO:0007669"/>
    <property type="project" value="UniProtKB-UniRule"/>
</dbReference>
<keyword evidence="3" id="KW-0378">Hydrolase</keyword>
<organism evidence="4 5">
    <name type="scientific">Acidiphilium acidophilum</name>
    <name type="common">Thiobacillus acidophilus</name>
    <dbReference type="NCBI Taxonomy" id="76588"/>
    <lineage>
        <taxon>Bacteria</taxon>
        <taxon>Pseudomonadati</taxon>
        <taxon>Pseudomonadota</taxon>
        <taxon>Alphaproteobacteria</taxon>
        <taxon>Acetobacterales</taxon>
        <taxon>Acidocellaceae</taxon>
        <taxon>Acidiphilium</taxon>
    </lineage>
</organism>
<dbReference type="Proteomes" id="UP001279553">
    <property type="component" value="Unassembled WGS sequence"/>
</dbReference>
<comment type="similarity">
    <text evidence="2 3">Belongs to the LOG family.</text>
</comment>
<dbReference type="AlphaFoldDB" id="A0AAW9DTT3"/>